<dbReference type="GeneTree" id="ENSGT01030000235123"/>
<name>A0A8D0GWL0_SPHPU</name>
<dbReference type="PANTHER" id="PTHR47899:SF1">
    <property type="entry name" value="COILED-COIL DOMAIN-CONTAINING PROTEIN 171"/>
    <property type="match status" value="1"/>
</dbReference>
<keyword evidence="3" id="KW-1185">Reference proteome</keyword>
<dbReference type="AlphaFoldDB" id="A0A8D0GWL0"/>
<dbReference type="OMA" id="MEREQHL"/>
<evidence type="ECO:0000313" key="2">
    <source>
        <dbReference type="Ensembl" id="ENSSPUP00000013164.1"/>
    </source>
</evidence>
<evidence type="ECO:0000256" key="1">
    <source>
        <dbReference type="SAM" id="Coils"/>
    </source>
</evidence>
<reference evidence="2" key="2">
    <citation type="submission" date="2025-09" db="UniProtKB">
        <authorList>
            <consortium name="Ensembl"/>
        </authorList>
    </citation>
    <scope>IDENTIFICATION</scope>
</reference>
<keyword evidence="1" id="KW-0175">Coiled coil</keyword>
<sequence length="305" mass="35964">MTPNSSKDIQTTSNVNCAKLSLILLNESDLDITEGLRRKLCQAKKEKLDITTKHNEELSNYESQIAKLRSEVEKGEAIRQSLEYELAISRKEAGFERYSAEDKLCGTKKQLEQLQAMNTDLEQKLTEMETAFHISQQHWEEKQQRLASDIEERDLIIQTCNGECELLLKERTKLENVLQEIKERHKEQTSLMESQIKETALEEFKFRSEKWEAERSELQFLLQERNNALQNMHKKMQDLELEHNSCSEIRRRQSNELDYSAEREERLKKEFEVTTKRVKKLEENIEAERAAHLESKFNSEIIQVN</sequence>
<dbReference type="Ensembl" id="ENSSPUT00000014039.1">
    <property type="protein sequence ID" value="ENSSPUP00000013164.1"/>
    <property type="gene ID" value="ENSSPUG00000010136.1"/>
</dbReference>
<feature type="coiled-coil region" evidence="1">
    <location>
        <begin position="164"/>
        <end position="198"/>
    </location>
</feature>
<evidence type="ECO:0008006" key="4">
    <source>
        <dbReference type="Google" id="ProtNLM"/>
    </source>
</evidence>
<proteinExistence type="predicted"/>
<organism evidence="2 3">
    <name type="scientific">Sphenodon punctatus</name>
    <name type="common">Tuatara</name>
    <name type="synonym">Hatteria punctata</name>
    <dbReference type="NCBI Taxonomy" id="8508"/>
    <lineage>
        <taxon>Eukaryota</taxon>
        <taxon>Metazoa</taxon>
        <taxon>Chordata</taxon>
        <taxon>Craniata</taxon>
        <taxon>Vertebrata</taxon>
        <taxon>Euteleostomi</taxon>
        <taxon>Lepidosauria</taxon>
        <taxon>Sphenodontia</taxon>
        <taxon>Sphenodontidae</taxon>
        <taxon>Sphenodon</taxon>
    </lineage>
</organism>
<feature type="coiled-coil region" evidence="1">
    <location>
        <begin position="222"/>
        <end position="291"/>
    </location>
</feature>
<accession>A0A8D0GWL0</accession>
<evidence type="ECO:0000313" key="3">
    <source>
        <dbReference type="Proteomes" id="UP000694392"/>
    </source>
</evidence>
<protein>
    <recommendedName>
        <fullName evidence="4">Coiled-coil domain-containing protein 171</fullName>
    </recommendedName>
</protein>
<feature type="coiled-coil region" evidence="1">
    <location>
        <begin position="51"/>
        <end position="85"/>
    </location>
</feature>
<dbReference type="PANTHER" id="PTHR47899">
    <property type="entry name" value="COILED-COIL DOMAIN-CONTAINING PROTEIN 171"/>
    <property type="match status" value="1"/>
</dbReference>
<reference evidence="2" key="1">
    <citation type="submission" date="2025-08" db="UniProtKB">
        <authorList>
            <consortium name="Ensembl"/>
        </authorList>
    </citation>
    <scope>IDENTIFICATION</scope>
</reference>
<dbReference type="InterPro" id="IPR038820">
    <property type="entry name" value="CCDC171"/>
</dbReference>
<dbReference type="Proteomes" id="UP000694392">
    <property type="component" value="Unplaced"/>
</dbReference>